<sequence>MHDFLFLEGMNVTVINDRSDDYIRNQLVIFDRKWVSQMRFFFGTEFDRSFIHQNSVGKMLDEELVLISIKDMELALMGRLKEISEFVEKKEEEEGKEKNEEEKSFLYLIYEIAVLGVLYENYDKPLVVVGVREKLNNSNGLIPDEIISASQAKGLNKTEIGSKKVGIPFDLLFCAGGANDKIRDKILGI</sequence>
<evidence type="ECO:0000313" key="1">
    <source>
        <dbReference type="Proteomes" id="UP000887560"/>
    </source>
</evidence>
<keyword evidence="1" id="KW-1185">Reference proteome</keyword>
<organism evidence="1 2">
    <name type="scientific">Meloidogyne floridensis</name>
    <dbReference type="NCBI Taxonomy" id="298350"/>
    <lineage>
        <taxon>Eukaryota</taxon>
        <taxon>Metazoa</taxon>
        <taxon>Ecdysozoa</taxon>
        <taxon>Nematoda</taxon>
        <taxon>Chromadorea</taxon>
        <taxon>Rhabditida</taxon>
        <taxon>Tylenchina</taxon>
        <taxon>Tylenchomorpha</taxon>
        <taxon>Tylenchoidea</taxon>
        <taxon>Meloidogynidae</taxon>
        <taxon>Meloidogyninae</taxon>
        <taxon>Meloidogyne</taxon>
    </lineage>
</organism>
<accession>A0A915P810</accession>
<protein>
    <submittedName>
        <fullName evidence="2">Uncharacterized protein</fullName>
    </submittedName>
</protein>
<reference evidence="2" key="1">
    <citation type="submission" date="2022-11" db="UniProtKB">
        <authorList>
            <consortium name="WormBaseParasite"/>
        </authorList>
    </citation>
    <scope>IDENTIFICATION</scope>
</reference>
<dbReference type="WBParaSite" id="scf7180000423315.g10690">
    <property type="protein sequence ID" value="scf7180000423315.g10690"/>
    <property type="gene ID" value="scf7180000423315.g10690"/>
</dbReference>
<dbReference type="Proteomes" id="UP000887560">
    <property type="component" value="Unplaced"/>
</dbReference>
<proteinExistence type="predicted"/>
<name>A0A915P810_9BILA</name>
<evidence type="ECO:0000313" key="2">
    <source>
        <dbReference type="WBParaSite" id="scf7180000423315.g10690"/>
    </source>
</evidence>
<dbReference type="AlphaFoldDB" id="A0A915P810"/>